<evidence type="ECO:0000256" key="1">
    <source>
        <dbReference type="SAM" id="Phobius"/>
    </source>
</evidence>
<dbReference type="EMBL" id="CP054038">
    <property type="protein sequence ID" value="QKJ19704.1"/>
    <property type="molecule type" value="Genomic_DNA"/>
</dbReference>
<evidence type="ECO:0000313" key="2">
    <source>
        <dbReference type="EMBL" id="QKJ19704.1"/>
    </source>
</evidence>
<dbReference type="RefSeq" id="WP_172990141.1">
    <property type="nucleotide sequence ID" value="NZ_CP054038.1"/>
</dbReference>
<dbReference type="InterPro" id="IPR012902">
    <property type="entry name" value="N_methyl_site"/>
</dbReference>
<dbReference type="AlphaFoldDB" id="A0A7D4TR76"/>
<keyword evidence="1" id="KW-0812">Transmembrane</keyword>
<dbReference type="InterPro" id="IPR045584">
    <property type="entry name" value="Pilin-like"/>
</dbReference>
<accession>A0A7D4TR76</accession>
<feature type="transmembrane region" description="Helical" evidence="1">
    <location>
        <begin position="30"/>
        <end position="51"/>
    </location>
</feature>
<keyword evidence="1" id="KW-1133">Transmembrane helix</keyword>
<protein>
    <submittedName>
        <fullName evidence="2">Type II secretion system protein</fullName>
    </submittedName>
</protein>
<dbReference type="Pfam" id="PF07963">
    <property type="entry name" value="N_methyl"/>
    <property type="match status" value="1"/>
</dbReference>
<evidence type="ECO:0000313" key="3">
    <source>
        <dbReference type="Proteomes" id="UP000502498"/>
    </source>
</evidence>
<dbReference type="SUPFAM" id="SSF54523">
    <property type="entry name" value="Pili subunits"/>
    <property type="match status" value="1"/>
</dbReference>
<dbReference type="Gene3D" id="3.30.700.10">
    <property type="entry name" value="Glycoprotein, Type 4 Pilin"/>
    <property type="match status" value="1"/>
</dbReference>
<dbReference type="NCBIfam" id="TIGR02532">
    <property type="entry name" value="IV_pilin_GFxxxE"/>
    <property type="match status" value="1"/>
</dbReference>
<name>A0A7D4TR76_9MICO</name>
<keyword evidence="1" id="KW-0472">Membrane</keyword>
<proteinExistence type="predicted"/>
<organism evidence="2 3">
    <name type="scientific">Microbacterium hominis</name>
    <dbReference type="NCBI Taxonomy" id="162426"/>
    <lineage>
        <taxon>Bacteria</taxon>
        <taxon>Bacillati</taxon>
        <taxon>Actinomycetota</taxon>
        <taxon>Actinomycetes</taxon>
        <taxon>Micrococcales</taxon>
        <taxon>Microbacteriaceae</taxon>
        <taxon>Microbacterium</taxon>
    </lineage>
</organism>
<dbReference type="Proteomes" id="UP000502498">
    <property type="component" value="Chromosome"/>
</dbReference>
<gene>
    <name evidence="2" type="ORF">HQM25_10230</name>
</gene>
<reference evidence="2 3" key="1">
    <citation type="submission" date="2020-05" db="EMBL/GenBank/DDBJ databases">
        <title>Strain PA2F3 complete genome.</title>
        <authorList>
            <person name="Kim Y.-S."/>
            <person name="Kim S.-J."/>
            <person name="Jung H.-k."/>
            <person name="Kim S.-E."/>
            <person name="Kim K.-H."/>
        </authorList>
    </citation>
    <scope>NUCLEOTIDE SEQUENCE [LARGE SCALE GENOMIC DNA]</scope>
    <source>
        <strain evidence="2 3">PA2F3</strain>
    </source>
</reference>
<sequence length="139" mass="14713">MRAFIKNYIAAEKARREEEGREDGFSLIELIVVIVILGILVAIAVPVFLGLQKTASQQALETITANAASQVAAEIAKDPTVDLTKINFTNFTNEPNKPAELKLVATSITGSQLDTFCVTGTAKDLKAANSGPGCPVPTP</sequence>